<dbReference type="InterPro" id="IPR017871">
    <property type="entry name" value="ABC_transporter-like_CS"/>
</dbReference>
<dbReference type="GO" id="GO:0005524">
    <property type="term" value="F:ATP binding"/>
    <property type="evidence" value="ECO:0007669"/>
    <property type="project" value="UniProtKB-KW"/>
</dbReference>
<keyword evidence="2" id="KW-0547">Nucleotide-binding</keyword>
<dbReference type="EMBL" id="QEQK01000002">
    <property type="protein sequence ID" value="PWN57443.1"/>
    <property type="molecule type" value="Genomic_DNA"/>
</dbReference>
<keyword evidence="3" id="KW-0201">Cytochrome c-type biogenesis</keyword>
<dbReference type="NCBIfam" id="TIGR01189">
    <property type="entry name" value="ccmA"/>
    <property type="match status" value="1"/>
</dbReference>
<dbReference type="PROSITE" id="PS00211">
    <property type="entry name" value="ABC_TRANSPORTER_1"/>
    <property type="match status" value="1"/>
</dbReference>
<evidence type="ECO:0000313" key="9">
    <source>
        <dbReference type="Proteomes" id="UP000251800"/>
    </source>
</evidence>
<dbReference type="InterPro" id="IPR003593">
    <property type="entry name" value="AAA+_ATPase"/>
</dbReference>
<dbReference type="Pfam" id="PF00005">
    <property type="entry name" value="ABC_tran"/>
    <property type="match status" value="1"/>
</dbReference>
<dbReference type="NCBIfam" id="NF010061">
    <property type="entry name" value="PRK13538.1"/>
    <property type="match status" value="1"/>
</dbReference>
<evidence type="ECO:0000313" key="8">
    <source>
        <dbReference type="EMBL" id="PWN57443.1"/>
    </source>
</evidence>
<keyword evidence="9" id="KW-1185">Reference proteome</keyword>
<evidence type="ECO:0000256" key="5">
    <source>
        <dbReference type="ARBA" id="ARBA00022967"/>
    </source>
</evidence>
<dbReference type="PROSITE" id="PS50893">
    <property type="entry name" value="ABC_TRANSPORTER_2"/>
    <property type="match status" value="1"/>
</dbReference>
<keyword evidence="4 8" id="KW-0067">ATP-binding</keyword>
<organism evidence="8 9">
    <name type="scientific">Abyssibacter profundi</name>
    <dbReference type="NCBI Taxonomy" id="2182787"/>
    <lineage>
        <taxon>Bacteria</taxon>
        <taxon>Pseudomonadati</taxon>
        <taxon>Pseudomonadota</taxon>
        <taxon>Gammaproteobacteria</taxon>
        <taxon>Chromatiales</taxon>
        <taxon>Oceanococcaceae</taxon>
        <taxon>Abyssibacter</taxon>
    </lineage>
</organism>
<gene>
    <name evidence="8" type="ORF">DEH80_02850</name>
</gene>
<dbReference type="GO" id="GO:0022857">
    <property type="term" value="F:transmembrane transporter activity"/>
    <property type="evidence" value="ECO:0007669"/>
    <property type="project" value="InterPro"/>
</dbReference>
<reference evidence="8 9" key="1">
    <citation type="submission" date="2018-05" db="EMBL/GenBank/DDBJ databases">
        <title>Abyssibacter profundi OUC007T gen. nov., sp. nov, a marine bacterium isolated from seawater of the Mariana Trench.</title>
        <authorList>
            <person name="Zhou S."/>
        </authorList>
    </citation>
    <scope>NUCLEOTIDE SEQUENCE [LARGE SCALE GENOMIC DNA]</scope>
    <source>
        <strain evidence="8 9">OUC007</strain>
    </source>
</reference>
<dbReference type="InterPro" id="IPR005895">
    <property type="entry name" value="ABC_transptr_haem_export_CcmA"/>
</dbReference>
<dbReference type="AlphaFoldDB" id="A0A363UPR1"/>
<dbReference type="GO" id="GO:0016887">
    <property type="term" value="F:ATP hydrolysis activity"/>
    <property type="evidence" value="ECO:0007669"/>
    <property type="project" value="InterPro"/>
</dbReference>
<keyword evidence="5" id="KW-1278">Translocase</keyword>
<dbReference type="Gene3D" id="3.40.50.300">
    <property type="entry name" value="P-loop containing nucleotide triphosphate hydrolases"/>
    <property type="match status" value="1"/>
</dbReference>
<keyword evidence="1" id="KW-0813">Transport</keyword>
<proteinExistence type="predicted"/>
<evidence type="ECO:0000256" key="1">
    <source>
        <dbReference type="ARBA" id="ARBA00022448"/>
    </source>
</evidence>
<dbReference type="SMART" id="SM00382">
    <property type="entry name" value="AAA"/>
    <property type="match status" value="1"/>
</dbReference>
<keyword evidence="6" id="KW-0472">Membrane</keyword>
<dbReference type="GO" id="GO:0017004">
    <property type="term" value="P:cytochrome complex assembly"/>
    <property type="evidence" value="ECO:0007669"/>
    <property type="project" value="UniProtKB-KW"/>
</dbReference>
<dbReference type="Proteomes" id="UP000251800">
    <property type="component" value="Unassembled WGS sequence"/>
</dbReference>
<protein>
    <submittedName>
        <fullName evidence="8">Heme ABC transporter ATP-binding protein CcmA</fullName>
    </submittedName>
</protein>
<dbReference type="InterPro" id="IPR027417">
    <property type="entry name" value="P-loop_NTPase"/>
</dbReference>
<dbReference type="SUPFAM" id="SSF52540">
    <property type="entry name" value="P-loop containing nucleoside triphosphate hydrolases"/>
    <property type="match status" value="1"/>
</dbReference>
<evidence type="ECO:0000256" key="3">
    <source>
        <dbReference type="ARBA" id="ARBA00022748"/>
    </source>
</evidence>
<dbReference type="OrthoDB" id="9800654at2"/>
<dbReference type="InterPro" id="IPR003439">
    <property type="entry name" value="ABC_transporter-like_ATP-bd"/>
</dbReference>
<name>A0A363UPR1_9GAMM</name>
<sequence>MHLDSNAPRLMLQLDDVVLRRGRKPLIGPLSASCSGGTVTHLRGPNGVGKTTLIHALVGLREPDGGTIRWQGEDVFDRPESLRRSLCFIAHDASGSGALTAVESLRFVLALNNEPVEQAADALRQTGLRGRSLMQPVRTLSAGQQRRVALARLVVTKAQLWVLDEPLNALDDASRSLLCQRFADHAAAGGIVVVTSHQPLPIDARCIDLLSA</sequence>
<accession>A0A363UPR1</accession>
<dbReference type="PANTHER" id="PTHR43499">
    <property type="entry name" value="ABC TRANSPORTER I FAMILY MEMBER 1"/>
    <property type="match status" value="1"/>
</dbReference>
<dbReference type="PANTHER" id="PTHR43499:SF1">
    <property type="entry name" value="ABC TRANSPORTER I FAMILY MEMBER 1"/>
    <property type="match status" value="1"/>
</dbReference>
<evidence type="ECO:0000256" key="4">
    <source>
        <dbReference type="ARBA" id="ARBA00022840"/>
    </source>
</evidence>
<comment type="caution">
    <text evidence="8">The sequence shown here is derived from an EMBL/GenBank/DDBJ whole genome shotgun (WGS) entry which is preliminary data.</text>
</comment>
<evidence type="ECO:0000256" key="2">
    <source>
        <dbReference type="ARBA" id="ARBA00022741"/>
    </source>
</evidence>
<feature type="domain" description="ABC transporter" evidence="7">
    <location>
        <begin position="12"/>
        <end position="210"/>
    </location>
</feature>
<evidence type="ECO:0000259" key="7">
    <source>
        <dbReference type="PROSITE" id="PS50893"/>
    </source>
</evidence>
<evidence type="ECO:0000256" key="6">
    <source>
        <dbReference type="ARBA" id="ARBA00023136"/>
    </source>
</evidence>